<proteinExistence type="predicted"/>
<dbReference type="OrthoDB" id="7472779at2759"/>
<dbReference type="AlphaFoldDB" id="A0A821PVM8"/>
<feature type="compositionally biased region" description="Low complexity" evidence="1">
    <location>
        <begin position="100"/>
        <end position="113"/>
    </location>
</feature>
<organism evidence="2 3">
    <name type="scientific">Pieris macdunnoughi</name>
    <dbReference type="NCBI Taxonomy" id="345717"/>
    <lineage>
        <taxon>Eukaryota</taxon>
        <taxon>Metazoa</taxon>
        <taxon>Ecdysozoa</taxon>
        <taxon>Arthropoda</taxon>
        <taxon>Hexapoda</taxon>
        <taxon>Insecta</taxon>
        <taxon>Pterygota</taxon>
        <taxon>Neoptera</taxon>
        <taxon>Endopterygota</taxon>
        <taxon>Lepidoptera</taxon>
        <taxon>Glossata</taxon>
        <taxon>Ditrysia</taxon>
        <taxon>Papilionoidea</taxon>
        <taxon>Pieridae</taxon>
        <taxon>Pierinae</taxon>
        <taxon>Pieris</taxon>
    </lineage>
</organism>
<accession>A0A821PVM8</accession>
<evidence type="ECO:0000256" key="1">
    <source>
        <dbReference type="SAM" id="MobiDB-lite"/>
    </source>
</evidence>
<feature type="compositionally biased region" description="Basic and acidic residues" evidence="1">
    <location>
        <begin position="116"/>
        <end position="148"/>
    </location>
</feature>
<sequence>MKAVFVTKIDTSIRPVVVWPEISSPAQSLASVIKVPSNSCFPWRAAFCSFSFGSLGDSSGSRRQHTKAHNRHSSTTSRPAMNVTIEDRRKHHHFRTLRQSSSSGIGAVVASSSDEAIPRGREASRQARHARAEARALARQPAHDRTSSEAEGECSPRCRSMPRDRSAPARPLPSAHADPRPATRAYLLSRNRHAATPTHPVFDKHLECHCSNLRHVRSISLYSANAAILLCFRFSF</sequence>
<feature type="region of interest" description="Disordered" evidence="1">
    <location>
        <begin position="58"/>
        <end position="180"/>
    </location>
</feature>
<protein>
    <submittedName>
        <fullName evidence="2">Uncharacterized protein</fullName>
    </submittedName>
</protein>
<dbReference type="Proteomes" id="UP000663880">
    <property type="component" value="Unassembled WGS sequence"/>
</dbReference>
<feature type="compositionally biased region" description="Basic residues" evidence="1">
    <location>
        <begin position="62"/>
        <end position="72"/>
    </location>
</feature>
<comment type="caution">
    <text evidence="2">The sequence shown here is derived from an EMBL/GenBank/DDBJ whole genome shotgun (WGS) entry which is preliminary data.</text>
</comment>
<keyword evidence="3" id="KW-1185">Reference proteome</keyword>
<name>A0A821PVM8_9NEOP</name>
<evidence type="ECO:0000313" key="3">
    <source>
        <dbReference type="Proteomes" id="UP000663880"/>
    </source>
</evidence>
<dbReference type="EMBL" id="CAJOBZ010000007">
    <property type="protein sequence ID" value="CAF4813536.1"/>
    <property type="molecule type" value="Genomic_DNA"/>
</dbReference>
<gene>
    <name evidence="2" type="ORF">PMACD_LOCUS4189</name>
</gene>
<evidence type="ECO:0000313" key="2">
    <source>
        <dbReference type="EMBL" id="CAF4813536.1"/>
    </source>
</evidence>
<reference evidence="2" key="1">
    <citation type="submission" date="2021-02" db="EMBL/GenBank/DDBJ databases">
        <authorList>
            <person name="Steward A R."/>
        </authorList>
    </citation>
    <scope>NUCLEOTIDE SEQUENCE</scope>
</reference>